<comment type="caution">
    <text evidence="2">The sequence shown here is derived from an EMBL/GenBank/DDBJ whole genome shotgun (WGS) entry which is preliminary data.</text>
</comment>
<keyword evidence="3" id="KW-1185">Reference proteome</keyword>
<dbReference type="Proteomes" id="UP001341840">
    <property type="component" value="Unassembled WGS sequence"/>
</dbReference>
<accession>A0ABU6WI50</accession>
<feature type="region of interest" description="Disordered" evidence="1">
    <location>
        <begin position="1"/>
        <end position="32"/>
    </location>
</feature>
<evidence type="ECO:0000256" key="1">
    <source>
        <dbReference type="SAM" id="MobiDB-lite"/>
    </source>
</evidence>
<dbReference type="EMBL" id="JASCZI010181730">
    <property type="protein sequence ID" value="MED6185557.1"/>
    <property type="molecule type" value="Genomic_DNA"/>
</dbReference>
<proteinExistence type="predicted"/>
<feature type="compositionally biased region" description="Polar residues" evidence="1">
    <location>
        <begin position="1"/>
        <end position="10"/>
    </location>
</feature>
<reference evidence="2 3" key="1">
    <citation type="journal article" date="2023" name="Plants (Basel)">
        <title>Bridging the Gap: Combining Genomics and Transcriptomics Approaches to Understand Stylosanthes scabra, an Orphan Legume from the Brazilian Caatinga.</title>
        <authorList>
            <person name="Ferreira-Neto J.R.C."/>
            <person name="da Silva M.D."/>
            <person name="Binneck E."/>
            <person name="de Melo N.F."/>
            <person name="da Silva R.H."/>
            <person name="de Melo A.L.T.M."/>
            <person name="Pandolfi V."/>
            <person name="Bustamante F.O."/>
            <person name="Brasileiro-Vidal A.C."/>
            <person name="Benko-Iseppon A.M."/>
        </authorList>
    </citation>
    <scope>NUCLEOTIDE SEQUENCE [LARGE SCALE GENOMIC DNA]</scope>
    <source>
        <tissue evidence="2">Leaves</tissue>
    </source>
</reference>
<evidence type="ECO:0000313" key="3">
    <source>
        <dbReference type="Proteomes" id="UP001341840"/>
    </source>
</evidence>
<organism evidence="2 3">
    <name type="scientific">Stylosanthes scabra</name>
    <dbReference type="NCBI Taxonomy" id="79078"/>
    <lineage>
        <taxon>Eukaryota</taxon>
        <taxon>Viridiplantae</taxon>
        <taxon>Streptophyta</taxon>
        <taxon>Embryophyta</taxon>
        <taxon>Tracheophyta</taxon>
        <taxon>Spermatophyta</taxon>
        <taxon>Magnoliopsida</taxon>
        <taxon>eudicotyledons</taxon>
        <taxon>Gunneridae</taxon>
        <taxon>Pentapetalae</taxon>
        <taxon>rosids</taxon>
        <taxon>fabids</taxon>
        <taxon>Fabales</taxon>
        <taxon>Fabaceae</taxon>
        <taxon>Papilionoideae</taxon>
        <taxon>50 kb inversion clade</taxon>
        <taxon>dalbergioids sensu lato</taxon>
        <taxon>Dalbergieae</taxon>
        <taxon>Pterocarpus clade</taxon>
        <taxon>Stylosanthes</taxon>
    </lineage>
</organism>
<evidence type="ECO:0000313" key="2">
    <source>
        <dbReference type="EMBL" id="MED6185557.1"/>
    </source>
</evidence>
<gene>
    <name evidence="2" type="ORF">PIB30_058284</name>
</gene>
<name>A0ABU6WI50_9FABA</name>
<sequence>MHNVSMNSYEARTGRLDRKIRPPTGPSKLKDQKCIQTGETRIKPSGSSQNRRLGQFSKIGPATCPHPHCCSASLNHTHAALVLCLLTKIPITTAGYPHSSALLQLSPRCFRLPLSPSVRTAELILVASSAIAEPLPVAGSHHRRSSTFYRRRASAVVVDSSGPSRRFACGIGRKWCCCFCATGSWLLLCSSGLDHIS</sequence>
<protein>
    <submittedName>
        <fullName evidence="2">Uncharacterized protein</fullName>
    </submittedName>
</protein>